<organism evidence="13 14">
    <name type="scientific">Bifidobacterium jacchi</name>
    <dbReference type="NCBI Taxonomy" id="2490545"/>
    <lineage>
        <taxon>Bacteria</taxon>
        <taxon>Bacillati</taxon>
        <taxon>Actinomycetota</taxon>
        <taxon>Actinomycetes</taxon>
        <taxon>Bifidobacteriales</taxon>
        <taxon>Bifidobacteriaceae</taxon>
        <taxon>Bifidobacterium</taxon>
    </lineage>
</organism>
<keyword evidence="3 11" id="KW-0813">Transport</keyword>
<keyword evidence="8 11" id="KW-0406">Ion transport</keyword>
<evidence type="ECO:0000256" key="9">
    <source>
        <dbReference type="ARBA" id="ARBA00023136"/>
    </source>
</evidence>
<comment type="subcellular location">
    <subcellularLocation>
        <location evidence="11 12">Cell membrane</location>
        <topology evidence="11 12">Multi-pass membrane protein</topology>
    </subcellularLocation>
    <subcellularLocation>
        <location evidence="1">Membrane</location>
        <topology evidence="1">Multi-pass membrane protein</topology>
    </subcellularLocation>
</comment>
<accession>A0A5N5RMG5</accession>
<dbReference type="InterPro" id="IPR000568">
    <property type="entry name" value="ATP_synth_F0_asu"/>
</dbReference>
<evidence type="ECO:0000256" key="11">
    <source>
        <dbReference type="HAMAP-Rule" id="MF_01393"/>
    </source>
</evidence>
<dbReference type="Gene3D" id="1.20.120.220">
    <property type="entry name" value="ATP synthase, F0 complex, subunit A"/>
    <property type="match status" value="1"/>
</dbReference>
<dbReference type="OrthoDB" id="9809130at2"/>
<evidence type="ECO:0000256" key="6">
    <source>
        <dbReference type="ARBA" id="ARBA00022781"/>
    </source>
</evidence>
<dbReference type="InterPro" id="IPR023011">
    <property type="entry name" value="ATP_synth_F0_asu_AS"/>
</dbReference>
<evidence type="ECO:0000313" key="13">
    <source>
        <dbReference type="EMBL" id="KAB5608149.1"/>
    </source>
</evidence>
<proteinExistence type="inferred from homology"/>
<dbReference type="PRINTS" id="PR00123">
    <property type="entry name" value="ATPASEA"/>
</dbReference>
<dbReference type="NCBIfam" id="TIGR01131">
    <property type="entry name" value="ATP_synt_6_or_A"/>
    <property type="match status" value="1"/>
</dbReference>
<dbReference type="Proteomes" id="UP000326336">
    <property type="component" value="Unassembled WGS sequence"/>
</dbReference>
<keyword evidence="11" id="KW-1003">Cell membrane</keyword>
<dbReference type="GO" id="GO:0005886">
    <property type="term" value="C:plasma membrane"/>
    <property type="evidence" value="ECO:0007669"/>
    <property type="project" value="UniProtKB-SubCell"/>
</dbReference>
<name>A0A5N5RMG5_9BIFI</name>
<evidence type="ECO:0000256" key="1">
    <source>
        <dbReference type="ARBA" id="ARBA00004141"/>
    </source>
</evidence>
<evidence type="ECO:0000256" key="8">
    <source>
        <dbReference type="ARBA" id="ARBA00023065"/>
    </source>
</evidence>
<dbReference type="PANTHER" id="PTHR11410:SF0">
    <property type="entry name" value="ATP SYNTHASE SUBUNIT A"/>
    <property type="match status" value="1"/>
</dbReference>
<reference evidence="13 14" key="1">
    <citation type="journal article" date="2019" name="Int. J. Syst. Evol. Microbiol.">
        <title>Bifidobacterium jacchi sp. nov., isolated from the faeces of a baby common marmoset (Callithrix jacchus).</title>
        <authorList>
            <person name="Modesto M."/>
            <person name="Watanabe K."/>
            <person name="Arita M."/>
            <person name="Satti M."/>
            <person name="Oki K."/>
            <person name="Sciavilla P."/>
            <person name="Patavino C."/>
            <person name="Camma C."/>
            <person name="Michelini S."/>
            <person name="Sgorbati B."/>
            <person name="Mattarelli P."/>
        </authorList>
    </citation>
    <scope>NUCLEOTIDE SEQUENCE [LARGE SCALE GENOMIC DNA]</scope>
    <source>
        <strain evidence="13 14">MRM 9.3</strain>
    </source>
</reference>
<evidence type="ECO:0000256" key="10">
    <source>
        <dbReference type="ARBA" id="ARBA00023310"/>
    </source>
</evidence>
<dbReference type="HAMAP" id="MF_01393">
    <property type="entry name" value="ATP_synth_a_bact"/>
    <property type="match status" value="1"/>
</dbReference>
<keyword evidence="14" id="KW-1185">Reference proteome</keyword>
<feature type="transmembrane region" description="Helical" evidence="11">
    <location>
        <begin position="230"/>
        <end position="263"/>
    </location>
</feature>
<dbReference type="EMBL" id="RQSP01000004">
    <property type="protein sequence ID" value="KAB5608149.1"/>
    <property type="molecule type" value="Genomic_DNA"/>
</dbReference>
<keyword evidence="5 11" id="KW-0812">Transmembrane</keyword>
<comment type="function">
    <text evidence="11 12">Key component of the proton channel; it plays a direct role in the translocation of protons across the membrane.</text>
</comment>
<feature type="transmembrane region" description="Helical" evidence="11">
    <location>
        <begin position="100"/>
        <end position="120"/>
    </location>
</feature>
<evidence type="ECO:0000256" key="2">
    <source>
        <dbReference type="ARBA" id="ARBA00006810"/>
    </source>
</evidence>
<keyword evidence="7 11" id="KW-1133">Transmembrane helix</keyword>
<sequence>MVEAVGIGTLLAAESGPDLPTINDFLPDPILFAGTPFAINRIMLIRIVATVVLLVVLGITAQRAKLIPGRWQGVVETGIDFVRDSVVYQIMGEVRGRKHVPMIATLFFTIFVFNLCGIIPGMNMAATATVVMPLLFAVWVLIQYWVTAVREKGLWGFVRDECFPKGVPWPVYILLAPIQLCELVLIRPASLTIRLFANMVSGHLLVASCLAFTQYWVIEASNKLAGIPVGMLWFVFGLVLTLFEAFVAFLQAYVFAILSTVYISMSYPEEE</sequence>
<gene>
    <name evidence="11 13" type="primary">atpB</name>
    <name evidence="13" type="ORF">EHS19_02125</name>
</gene>
<keyword evidence="6 11" id="KW-0375">Hydrogen ion transport</keyword>
<dbReference type="GO" id="GO:0046933">
    <property type="term" value="F:proton-transporting ATP synthase activity, rotational mechanism"/>
    <property type="evidence" value="ECO:0007669"/>
    <property type="project" value="UniProtKB-UniRule"/>
</dbReference>
<dbReference type="PANTHER" id="PTHR11410">
    <property type="entry name" value="ATP SYNTHASE SUBUNIT A"/>
    <property type="match status" value="1"/>
</dbReference>
<keyword evidence="4 11" id="KW-0138">CF(0)</keyword>
<evidence type="ECO:0000256" key="4">
    <source>
        <dbReference type="ARBA" id="ARBA00022547"/>
    </source>
</evidence>
<evidence type="ECO:0000256" key="7">
    <source>
        <dbReference type="ARBA" id="ARBA00022989"/>
    </source>
</evidence>
<evidence type="ECO:0000256" key="12">
    <source>
        <dbReference type="RuleBase" id="RU000483"/>
    </source>
</evidence>
<evidence type="ECO:0000313" key="14">
    <source>
        <dbReference type="Proteomes" id="UP000326336"/>
    </source>
</evidence>
<protein>
    <recommendedName>
        <fullName evidence="11 12">ATP synthase subunit a</fullName>
    </recommendedName>
    <alternativeName>
        <fullName evidence="11">ATP synthase F0 sector subunit a</fullName>
    </alternativeName>
    <alternativeName>
        <fullName evidence="11">F-ATPase subunit 6</fullName>
    </alternativeName>
</protein>
<dbReference type="InterPro" id="IPR045083">
    <property type="entry name" value="ATP_synth_F0_asu_bact/mt"/>
</dbReference>
<dbReference type="InterPro" id="IPR035908">
    <property type="entry name" value="F0_ATP_A_sf"/>
</dbReference>
<dbReference type="PROSITE" id="PS00449">
    <property type="entry name" value="ATPASE_A"/>
    <property type="match status" value="1"/>
</dbReference>
<keyword evidence="10 11" id="KW-0066">ATP synthesis</keyword>
<evidence type="ECO:0000256" key="5">
    <source>
        <dbReference type="ARBA" id="ARBA00022692"/>
    </source>
</evidence>
<dbReference type="SUPFAM" id="SSF81336">
    <property type="entry name" value="F1F0 ATP synthase subunit A"/>
    <property type="match status" value="1"/>
</dbReference>
<keyword evidence="9 11" id="KW-0472">Membrane</keyword>
<comment type="caution">
    <text evidence="13">The sequence shown here is derived from an EMBL/GenBank/DDBJ whole genome shotgun (WGS) entry which is preliminary data.</text>
</comment>
<dbReference type="AlphaFoldDB" id="A0A5N5RMG5"/>
<evidence type="ECO:0000256" key="3">
    <source>
        <dbReference type="ARBA" id="ARBA00022448"/>
    </source>
</evidence>
<dbReference type="RefSeq" id="WP_151916170.1">
    <property type="nucleotide sequence ID" value="NZ_RQSP01000004.1"/>
</dbReference>
<dbReference type="CDD" id="cd00310">
    <property type="entry name" value="ATP-synt_Fo_a_6"/>
    <property type="match status" value="1"/>
</dbReference>
<dbReference type="Pfam" id="PF00119">
    <property type="entry name" value="ATP-synt_A"/>
    <property type="match status" value="1"/>
</dbReference>
<comment type="similarity">
    <text evidence="2 11 12">Belongs to the ATPase A chain family.</text>
</comment>
<dbReference type="GO" id="GO:0045259">
    <property type="term" value="C:proton-transporting ATP synthase complex"/>
    <property type="evidence" value="ECO:0007669"/>
    <property type="project" value="UniProtKB-KW"/>
</dbReference>
<feature type="transmembrane region" description="Helical" evidence="11">
    <location>
        <begin position="39"/>
        <end position="61"/>
    </location>
</feature>
<feature type="transmembrane region" description="Helical" evidence="11">
    <location>
        <begin position="126"/>
        <end position="146"/>
    </location>
</feature>
<feature type="transmembrane region" description="Helical" evidence="11">
    <location>
        <begin position="195"/>
        <end position="218"/>
    </location>
</feature>